<proteinExistence type="predicted"/>
<evidence type="ECO:0000313" key="2">
    <source>
        <dbReference type="Proteomes" id="UP000746471"/>
    </source>
</evidence>
<evidence type="ECO:0000313" key="1">
    <source>
        <dbReference type="EMBL" id="MBS7525522.1"/>
    </source>
</evidence>
<organism evidence="1 2">
    <name type="scientific">Fusibacter paucivorans</name>
    <dbReference type="NCBI Taxonomy" id="76009"/>
    <lineage>
        <taxon>Bacteria</taxon>
        <taxon>Bacillati</taxon>
        <taxon>Bacillota</taxon>
        <taxon>Clostridia</taxon>
        <taxon>Eubacteriales</taxon>
        <taxon>Eubacteriales Family XII. Incertae Sedis</taxon>
        <taxon>Fusibacter</taxon>
    </lineage>
</organism>
<accession>A0ABS5PKU7</accession>
<sequence>MKKIIVIISFVVITFLIYSMVFRKDDSNDAHVYTFDFNEIDRETWFVGQWGGFQRAFDLVSLSGDILTLTSNDDATPYLLSKPIEIRDGDVITLKRHAKITHNDQLFAGGMAIYQTDDMDVIPEATDGSWMTSLGDGIVLVEYSYDLSDNQERPGKDIIRFLAADWEYNNNYQLINPIYDTWVDETLIYDTRSNQITYKLNDTTYRLNSYKLDRSNLRFLIHAYGEGRGNAVSMDQLSITVENKNIRR</sequence>
<dbReference type="EMBL" id="JAHBCL010000003">
    <property type="protein sequence ID" value="MBS7525522.1"/>
    <property type="molecule type" value="Genomic_DNA"/>
</dbReference>
<gene>
    <name evidence="1" type="ORF">KHM83_02380</name>
</gene>
<dbReference type="RefSeq" id="WP_213235311.1">
    <property type="nucleotide sequence ID" value="NZ_JAHBCL010000003.1"/>
</dbReference>
<comment type="caution">
    <text evidence="1">The sequence shown here is derived from an EMBL/GenBank/DDBJ whole genome shotgun (WGS) entry which is preliminary data.</text>
</comment>
<reference evidence="1 2" key="1">
    <citation type="submission" date="2021-05" db="EMBL/GenBank/DDBJ databases">
        <title>Fusibacter ferrireducens sp. nov., an anaerobic, sulfur- and Fe-reducing bacterium isolated from the mangrove sediment.</title>
        <authorList>
            <person name="Qiu D."/>
        </authorList>
    </citation>
    <scope>NUCLEOTIDE SEQUENCE [LARGE SCALE GENOMIC DNA]</scope>
    <source>
        <strain evidence="1 2">DSM 12116</strain>
    </source>
</reference>
<keyword evidence="2" id="KW-1185">Reference proteome</keyword>
<protein>
    <submittedName>
        <fullName evidence="1">Uncharacterized protein</fullName>
    </submittedName>
</protein>
<dbReference type="Proteomes" id="UP000746471">
    <property type="component" value="Unassembled WGS sequence"/>
</dbReference>
<name>A0ABS5PKU7_9FIRM</name>